<keyword evidence="2" id="KW-1185">Reference proteome</keyword>
<evidence type="ECO:0000313" key="1">
    <source>
        <dbReference type="EMBL" id="QVL32225.1"/>
    </source>
</evidence>
<dbReference type="RefSeq" id="WP_213496976.1">
    <property type="nucleotide sequence ID" value="NZ_CP074694.1"/>
</dbReference>
<proteinExistence type="predicted"/>
<name>A0A8E6B890_9BACT</name>
<evidence type="ECO:0000313" key="2">
    <source>
        <dbReference type="Proteomes" id="UP000676194"/>
    </source>
</evidence>
<organism evidence="1 2">
    <name type="scientific">Telmatocola sphagniphila</name>
    <dbReference type="NCBI Taxonomy" id="1123043"/>
    <lineage>
        <taxon>Bacteria</taxon>
        <taxon>Pseudomonadati</taxon>
        <taxon>Planctomycetota</taxon>
        <taxon>Planctomycetia</taxon>
        <taxon>Gemmatales</taxon>
        <taxon>Gemmataceae</taxon>
    </lineage>
</organism>
<dbReference type="EMBL" id="CP074694">
    <property type="protein sequence ID" value="QVL32225.1"/>
    <property type="molecule type" value="Genomic_DNA"/>
</dbReference>
<sequence length="147" mass="16528">MNSTQQPRVDYALVIDSCIRFRQNQLRTSSTLGHHEVLDELWKVWDGCKQPNWDGFGAVPVTESSFVLAYELICSLPLAFPRPSIGAEPDGHLTMEWYKSPQRVVSVSVDPTGLLHYAGLFGSNKHYGSMPFFGTVPAYLIKLIRDL</sequence>
<reference evidence="1" key="1">
    <citation type="submission" date="2021-05" db="EMBL/GenBank/DDBJ databases">
        <title>Complete genome sequence of the cellulolytic planctomycete Telmatocola sphagniphila SP2T and characterization of the first cellulase from planctomycetes.</title>
        <authorList>
            <person name="Rakitin A.L."/>
            <person name="Beletsky A.V."/>
            <person name="Naumoff D.G."/>
            <person name="Kulichevskaya I.S."/>
            <person name="Mardanov A.V."/>
            <person name="Ravin N.V."/>
            <person name="Dedysh S.N."/>
        </authorList>
    </citation>
    <scope>NUCLEOTIDE SEQUENCE</scope>
    <source>
        <strain evidence="1">SP2T</strain>
    </source>
</reference>
<dbReference type="KEGG" id="tsph:KIH39_25885"/>
<accession>A0A8E6B890</accession>
<dbReference type="Proteomes" id="UP000676194">
    <property type="component" value="Chromosome"/>
</dbReference>
<dbReference type="AlphaFoldDB" id="A0A8E6B890"/>
<protein>
    <submittedName>
        <fullName evidence="1">Uncharacterized protein</fullName>
    </submittedName>
</protein>
<gene>
    <name evidence="1" type="ORF">KIH39_25885</name>
</gene>